<name>A0ABR6KWH4_9HYPH</name>
<feature type="transmembrane region" description="Helical" evidence="1">
    <location>
        <begin position="76"/>
        <end position="95"/>
    </location>
</feature>
<proteinExistence type="predicted"/>
<accession>A0ABR6KWH4</accession>
<gene>
    <name evidence="2" type="ORF">GGQ99_000493</name>
</gene>
<keyword evidence="1" id="KW-0812">Transmembrane</keyword>
<evidence type="ECO:0000256" key="1">
    <source>
        <dbReference type="SAM" id="Phobius"/>
    </source>
</evidence>
<dbReference type="EMBL" id="JACHOT010000001">
    <property type="protein sequence ID" value="MBB4648771.1"/>
    <property type="molecule type" value="Genomic_DNA"/>
</dbReference>
<feature type="transmembrane region" description="Helical" evidence="1">
    <location>
        <begin position="45"/>
        <end position="70"/>
    </location>
</feature>
<protein>
    <submittedName>
        <fullName evidence="2">Uncharacterized protein</fullName>
    </submittedName>
</protein>
<evidence type="ECO:0000313" key="2">
    <source>
        <dbReference type="EMBL" id="MBB4648771.1"/>
    </source>
</evidence>
<keyword evidence="3" id="KW-1185">Reference proteome</keyword>
<reference evidence="2 3" key="1">
    <citation type="submission" date="2020-08" db="EMBL/GenBank/DDBJ databases">
        <title>Genomic Encyclopedia of Type Strains, Phase IV (KMG-IV): sequencing the most valuable type-strain genomes for metagenomic binning, comparative biology and taxonomic classification.</title>
        <authorList>
            <person name="Goeker M."/>
        </authorList>
    </citation>
    <scope>NUCLEOTIDE SEQUENCE [LARGE SCALE GENOMIC DNA]</scope>
    <source>
        <strain evidence="2 3">DSM 7050</strain>
    </source>
</reference>
<keyword evidence="1" id="KW-1133">Transmembrane helix</keyword>
<evidence type="ECO:0000313" key="3">
    <source>
        <dbReference type="Proteomes" id="UP000539538"/>
    </source>
</evidence>
<sequence>MGRFFGAVATVWFFWAAASLWNFQFLGGFAFPPLLFLLPGYYFKYWGFVWLPFLAGLSCAVVAGILVHRAEPLESLSWKLLVANFAFLFFFVLSAEVRTSQLMSAAVDAANADCFDSRFFSSSVAIAGEEFQFDVHAVYRKDGDVFIWSYRDTAFFRVPETIYRNLDLMGCAAGRALQAS</sequence>
<dbReference type="RefSeq" id="WP_183260451.1">
    <property type="nucleotide sequence ID" value="NZ_BAAAVZ010000008.1"/>
</dbReference>
<keyword evidence="1" id="KW-0472">Membrane</keyword>
<organism evidence="2 3">
    <name type="scientific">Aminobacter niigataensis</name>
    <dbReference type="NCBI Taxonomy" id="83265"/>
    <lineage>
        <taxon>Bacteria</taxon>
        <taxon>Pseudomonadati</taxon>
        <taxon>Pseudomonadota</taxon>
        <taxon>Alphaproteobacteria</taxon>
        <taxon>Hyphomicrobiales</taxon>
        <taxon>Phyllobacteriaceae</taxon>
        <taxon>Aminobacter</taxon>
    </lineage>
</organism>
<dbReference type="Proteomes" id="UP000539538">
    <property type="component" value="Unassembled WGS sequence"/>
</dbReference>
<feature type="transmembrane region" description="Helical" evidence="1">
    <location>
        <begin position="12"/>
        <end position="38"/>
    </location>
</feature>
<comment type="caution">
    <text evidence="2">The sequence shown here is derived from an EMBL/GenBank/DDBJ whole genome shotgun (WGS) entry which is preliminary data.</text>
</comment>